<dbReference type="SUPFAM" id="SSF52540">
    <property type="entry name" value="P-loop containing nucleoside triphosphate hydrolases"/>
    <property type="match status" value="1"/>
</dbReference>
<dbReference type="InterPro" id="IPR042174">
    <property type="entry name" value="RecF_2"/>
</dbReference>
<dbReference type="Proteomes" id="UP000787625">
    <property type="component" value="Unassembled WGS sequence"/>
</dbReference>
<evidence type="ECO:0000256" key="2">
    <source>
        <dbReference type="ARBA" id="ARBA00008016"/>
    </source>
</evidence>
<dbReference type="Gene3D" id="1.20.1050.90">
    <property type="entry name" value="RecF/RecN/SMC, N-terminal domain"/>
    <property type="match status" value="1"/>
</dbReference>
<evidence type="ECO:0000256" key="9">
    <source>
        <dbReference type="HAMAP-Rule" id="MF_00365"/>
    </source>
</evidence>
<dbReference type="InterPro" id="IPR001238">
    <property type="entry name" value="DNA-binding_RecF"/>
</dbReference>
<evidence type="ECO:0000256" key="1">
    <source>
        <dbReference type="ARBA" id="ARBA00004496"/>
    </source>
</evidence>
<gene>
    <name evidence="9 11" type="primary">recF</name>
    <name evidence="11" type="ORF">IAA93_00120</name>
</gene>
<dbReference type="NCBIfam" id="TIGR00611">
    <property type="entry name" value="recf"/>
    <property type="match status" value="1"/>
</dbReference>
<keyword evidence="5 9" id="KW-0235">DNA replication</keyword>
<dbReference type="PANTHER" id="PTHR32182">
    <property type="entry name" value="DNA REPLICATION AND REPAIR PROTEIN RECF"/>
    <property type="match status" value="1"/>
</dbReference>
<comment type="subcellular location">
    <subcellularLocation>
        <location evidence="1 9">Cytoplasm</location>
    </subcellularLocation>
</comment>
<keyword evidence="9" id="KW-0742">SOS response</keyword>
<keyword evidence="4 9" id="KW-0963">Cytoplasm</keyword>
<name>A0A9D2UGQ9_9BACT</name>
<feature type="binding site" evidence="9">
    <location>
        <begin position="30"/>
        <end position="37"/>
    </location>
    <ligand>
        <name>ATP</name>
        <dbReference type="ChEBI" id="CHEBI:30616"/>
    </ligand>
</feature>
<dbReference type="SMART" id="SM00382">
    <property type="entry name" value="AAA"/>
    <property type="match status" value="1"/>
</dbReference>
<dbReference type="PANTHER" id="PTHR32182:SF0">
    <property type="entry name" value="DNA REPLICATION AND REPAIR PROTEIN RECF"/>
    <property type="match status" value="1"/>
</dbReference>
<evidence type="ECO:0000256" key="4">
    <source>
        <dbReference type="ARBA" id="ARBA00022490"/>
    </source>
</evidence>
<keyword evidence="6 9" id="KW-0547">Nucleotide-binding</keyword>
<proteinExistence type="inferred from homology"/>
<keyword evidence="7 9" id="KW-0067">ATP-binding</keyword>
<protein>
    <recommendedName>
        <fullName evidence="3 9">DNA replication and repair protein RecF</fullName>
    </recommendedName>
</protein>
<keyword evidence="9" id="KW-0227">DNA damage</keyword>
<dbReference type="Pfam" id="PF02463">
    <property type="entry name" value="SMC_N"/>
    <property type="match status" value="1"/>
</dbReference>
<evidence type="ECO:0000256" key="7">
    <source>
        <dbReference type="ARBA" id="ARBA00022840"/>
    </source>
</evidence>
<dbReference type="GO" id="GO:0000731">
    <property type="term" value="P:DNA synthesis involved in DNA repair"/>
    <property type="evidence" value="ECO:0007669"/>
    <property type="project" value="TreeGrafter"/>
</dbReference>
<dbReference type="InterPro" id="IPR003593">
    <property type="entry name" value="AAA+_ATPase"/>
</dbReference>
<reference evidence="11" key="1">
    <citation type="journal article" date="2021" name="PeerJ">
        <title>Extensive microbial diversity within the chicken gut microbiome revealed by metagenomics and culture.</title>
        <authorList>
            <person name="Gilroy R."/>
            <person name="Ravi A."/>
            <person name="Getino M."/>
            <person name="Pursley I."/>
            <person name="Horton D.L."/>
            <person name="Alikhan N.F."/>
            <person name="Baker D."/>
            <person name="Gharbi K."/>
            <person name="Hall N."/>
            <person name="Watson M."/>
            <person name="Adriaenssens E.M."/>
            <person name="Foster-Nyarko E."/>
            <person name="Jarju S."/>
            <person name="Secka A."/>
            <person name="Antonio M."/>
            <person name="Oren A."/>
            <person name="Chaudhuri R.R."/>
            <person name="La Ragione R."/>
            <person name="Hildebrand F."/>
            <person name="Pallen M.J."/>
        </authorList>
    </citation>
    <scope>NUCLEOTIDE SEQUENCE</scope>
    <source>
        <strain evidence="11">MalCec1-1739</strain>
    </source>
</reference>
<dbReference type="GO" id="GO:0006302">
    <property type="term" value="P:double-strand break repair"/>
    <property type="evidence" value="ECO:0007669"/>
    <property type="project" value="TreeGrafter"/>
</dbReference>
<comment type="function">
    <text evidence="9">The RecF protein is involved in DNA metabolism; it is required for DNA replication and normal SOS inducibility. RecF binds preferentially to single-stranded, linear DNA. It also seems to bind ATP.</text>
</comment>
<dbReference type="HAMAP" id="MF_00365">
    <property type="entry name" value="RecF"/>
    <property type="match status" value="1"/>
</dbReference>
<sequence length="365" mass="41455">MIIKAINILNYKNISHAELTFSPGLNCLFGLNGMGKTNLLDAIYYLSFCKSASNHIDSQNIKHDAEYFMIDGTYDDGQGTEMTVYCGMKKRHKKVFKKNGKEYRKFSDHIGQVPLVMVSPVDGGIISGGSEERRRFMDMVISQHDKEYLNAIIRYERALMQRNAMLKADSQAPDADYEVWEEMMDIYGKVVCGKRQKFIAEFKSYFSELYHYISSGNEDVSLQYTSHCLDADLKSLLAANRERDRIIGFTTKGIHRDDIEMALGGYPVRREGSQGQNKTFAIALKLAQFTYLDKKDGTKPLLLLDDIFDRLDGKRVEKIIRLVSGDGFGQIFITDTDKARFDGILAQVSADYKIFEVCDGVITDD</sequence>
<comment type="caution">
    <text evidence="11">The sequence shown here is derived from an EMBL/GenBank/DDBJ whole genome shotgun (WGS) entry which is preliminary data.</text>
</comment>
<evidence type="ECO:0000256" key="5">
    <source>
        <dbReference type="ARBA" id="ARBA00022705"/>
    </source>
</evidence>
<reference evidence="11" key="2">
    <citation type="submission" date="2021-04" db="EMBL/GenBank/DDBJ databases">
        <authorList>
            <person name="Gilroy R."/>
        </authorList>
    </citation>
    <scope>NUCLEOTIDE SEQUENCE</scope>
    <source>
        <strain evidence="11">MalCec1-1739</strain>
    </source>
</reference>
<dbReference type="PROSITE" id="PS00617">
    <property type="entry name" value="RECF_1"/>
    <property type="match status" value="1"/>
</dbReference>
<evidence type="ECO:0000259" key="10">
    <source>
        <dbReference type="SMART" id="SM00382"/>
    </source>
</evidence>
<dbReference type="GO" id="GO:0006260">
    <property type="term" value="P:DNA replication"/>
    <property type="evidence" value="ECO:0007669"/>
    <property type="project" value="UniProtKB-UniRule"/>
</dbReference>
<comment type="similarity">
    <text evidence="2 9">Belongs to the RecF family.</text>
</comment>
<keyword evidence="8 9" id="KW-0238">DNA-binding</keyword>
<feature type="domain" description="AAA+ ATPase" evidence="10">
    <location>
        <begin position="22"/>
        <end position="351"/>
    </location>
</feature>
<evidence type="ECO:0000256" key="3">
    <source>
        <dbReference type="ARBA" id="ARBA00020170"/>
    </source>
</evidence>
<evidence type="ECO:0000313" key="12">
    <source>
        <dbReference type="Proteomes" id="UP000787625"/>
    </source>
</evidence>
<dbReference type="GO" id="GO:0003697">
    <property type="term" value="F:single-stranded DNA binding"/>
    <property type="evidence" value="ECO:0007669"/>
    <property type="project" value="UniProtKB-UniRule"/>
</dbReference>
<dbReference type="GO" id="GO:0009432">
    <property type="term" value="P:SOS response"/>
    <property type="evidence" value="ECO:0007669"/>
    <property type="project" value="UniProtKB-UniRule"/>
</dbReference>
<keyword evidence="9" id="KW-0234">DNA repair</keyword>
<dbReference type="InterPro" id="IPR018078">
    <property type="entry name" value="DNA-binding_RecF_CS"/>
</dbReference>
<dbReference type="GO" id="GO:0005524">
    <property type="term" value="F:ATP binding"/>
    <property type="evidence" value="ECO:0007669"/>
    <property type="project" value="UniProtKB-UniRule"/>
</dbReference>
<evidence type="ECO:0000313" key="11">
    <source>
        <dbReference type="EMBL" id="HJD52122.1"/>
    </source>
</evidence>
<evidence type="ECO:0000256" key="6">
    <source>
        <dbReference type="ARBA" id="ARBA00022741"/>
    </source>
</evidence>
<dbReference type="AlphaFoldDB" id="A0A9D2UGQ9"/>
<evidence type="ECO:0000256" key="8">
    <source>
        <dbReference type="ARBA" id="ARBA00023125"/>
    </source>
</evidence>
<dbReference type="GO" id="GO:0005737">
    <property type="term" value="C:cytoplasm"/>
    <property type="evidence" value="ECO:0007669"/>
    <property type="project" value="UniProtKB-SubCell"/>
</dbReference>
<accession>A0A9D2UGQ9</accession>
<dbReference type="Gene3D" id="3.40.50.300">
    <property type="entry name" value="P-loop containing nucleotide triphosphate hydrolases"/>
    <property type="match status" value="1"/>
</dbReference>
<dbReference type="InterPro" id="IPR003395">
    <property type="entry name" value="RecF/RecN/SMC_N"/>
</dbReference>
<dbReference type="EMBL" id="DWUP01000003">
    <property type="protein sequence ID" value="HJD52122.1"/>
    <property type="molecule type" value="Genomic_DNA"/>
</dbReference>
<dbReference type="InterPro" id="IPR027417">
    <property type="entry name" value="P-loop_NTPase"/>
</dbReference>
<organism evidence="11 12">
    <name type="scientific">Candidatus Avibacteroides avistercoris</name>
    <dbReference type="NCBI Taxonomy" id="2840690"/>
    <lineage>
        <taxon>Bacteria</taxon>
        <taxon>Pseudomonadati</taxon>
        <taxon>Bacteroidota</taxon>
        <taxon>Bacteroidia</taxon>
        <taxon>Bacteroidales</taxon>
        <taxon>Bacteroidaceae</taxon>
        <taxon>Bacteroidaceae incertae sedis</taxon>
        <taxon>Candidatus Avibacteroides</taxon>
    </lineage>
</organism>